<dbReference type="OrthoDB" id="2417221at2759"/>
<dbReference type="PROSITE" id="PS50103">
    <property type="entry name" value="ZF_C3H1"/>
    <property type="match status" value="1"/>
</dbReference>
<dbReference type="GO" id="GO:0008270">
    <property type="term" value="F:zinc ion binding"/>
    <property type="evidence" value="ECO:0007669"/>
    <property type="project" value="UniProtKB-KW"/>
</dbReference>
<feature type="compositionally biased region" description="Pro residues" evidence="5">
    <location>
        <begin position="140"/>
        <end position="158"/>
    </location>
</feature>
<dbReference type="InterPro" id="IPR036236">
    <property type="entry name" value="Znf_C2H2_sf"/>
</dbReference>
<dbReference type="GO" id="GO:0005689">
    <property type="term" value="C:U12-type spliceosomal complex"/>
    <property type="evidence" value="ECO:0007669"/>
    <property type="project" value="TreeGrafter"/>
</dbReference>
<feature type="domain" description="C3H1-type" evidence="6">
    <location>
        <begin position="51"/>
        <end position="79"/>
    </location>
</feature>
<dbReference type="SMART" id="SM00451">
    <property type="entry name" value="ZnF_U1"/>
    <property type="match status" value="1"/>
</dbReference>
<dbReference type="Pfam" id="PF00642">
    <property type="entry name" value="zf-CCCH"/>
    <property type="match status" value="1"/>
</dbReference>
<comment type="caution">
    <text evidence="7">The sequence shown here is derived from an EMBL/GenBank/DDBJ whole genome shotgun (WGS) entry which is preliminary data.</text>
</comment>
<keyword evidence="2 4" id="KW-0863">Zinc-finger</keyword>
<sequence>MGKRYHCEYCNRSFADTLHTRKNHINGVQHKRNRKLHYDSFKDPAVLLAEETSKPPCRKFFATGICGFGANCWYSHTSPQMLLATQEASLGGKTPDKSQAGQPQATLKEWLEKYNKKKKKVECKDASGKSASQSSYTLPPGLPPLQQLPPSLLPPPPGGYAELPREEWG</sequence>
<dbReference type="SMART" id="SM00356">
    <property type="entry name" value="ZnF_C3H1"/>
    <property type="match status" value="1"/>
</dbReference>
<evidence type="ECO:0000313" key="7">
    <source>
        <dbReference type="EMBL" id="RMX49858.1"/>
    </source>
</evidence>
<keyword evidence="1 4" id="KW-0479">Metal-binding</keyword>
<evidence type="ECO:0000256" key="3">
    <source>
        <dbReference type="ARBA" id="ARBA00022833"/>
    </source>
</evidence>
<organism evidence="7 8">
    <name type="scientific">Pocillopora damicornis</name>
    <name type="common">Cauliflower coral</name>
    <name type="synonym">Millepora damicornis</name>
    <dbReference type="NCBI Taxonomy" id="46731"/>
    <lineage>
        <taxon>Eukaryota</taxon>
        <taxon>Metazoa</taxon>
        <taxon>Cnidaria</taxon>
        <taxon>Anthozoa</taxon>
        <taxon>Hexacorallia</taxon>
        <taxon>Scleractinia</taxon>
        <taxon>Astrocoeniina</taxon>
        <taxon>Pocilloporidae</taxon>
        <taxon>Pocillopora</taxon>
    </lineage>
</organism>
<keyword evidence="8" id="KW-1185">Reference proteome</keyword>
<dbReference type="InterPro" id="IPR000571">
    <property type="entry name" value="Znf_CCCH"/>
</dbReference>
<dbReference type="OMA" id="WPPIQEL"/>
<dbReference type="GO" id="GO:0003676">
    <property type="term" value="F:nucleic acid binding"/>
    <property type="evidence" value="ECO:0007669"/>
    <property type="project" value="InterPro"/>
</dbReference>
<dbReference type="InterPro" id="IPR036855">
    <property type="entry name" value="Znf_CCCH_sf"/>
</dbReference>
<dbReference type="PANTHER" id="PTHR16465:SF0">
    <property type="entry name" value="ZINC FINGER MATRIN-TYPE PROTEIN 5"/>
    <property type="match status" value="1"/>
</dbReference>
<keyword evidence="3 4" id="KW-0862">Zinc</keyword>
<accession>A0A3M6U8R2</accession>
<dbReference type="AlphaFoldDB" id="A0A3M6U8R2"/>
<evidence type="ECO:0000313" key="8">
    <source>
        <dbReference type="Proteomes" id="UP000275408"/>
    </source>
</evidence>
<reference evidence="7 8" key="1">
    <citation type="journal article" date="2018" name="Sci. Rep.">
        <title>Comparative analysis of the Pocillopora damicornis genome highlights role of immune system in coral evolution.</title>
        <authorList>
            <person name="Cunning R."/>
            <person name="Bay R.A."/>
            <person name="Gillette P."/>
            <person name="Baker A.C."/>
            <person name="Traylor-Knowles N."/>
        </authorList>
    </citation>
    <scope>NUCLEOTIDE SEQUENCE [LARGE SCALE GENOMIC DNA]</scope>
    <source>
        <strain evidence="7">RSMAS</strain>
        <tissue evidence="7">Whole animal</tissue>
    </source>
</reference>
<feature type="region of interest" description="Disordered" evidence="5">
    <location>
        <begin position="120"/>
        <end position="169"/>
    </location>
</feature>
<dbReference type="Gene3D" id="4.10.1000.10">
    <property type="entry name" value="Zinc finger, CCCH-type"/>
    <property type="match status" value="1"/>
</dbReference>
<dbReference type="InterPro" id="IPR003604">
    <property type="entry name" value="Matrin/U1-like-C_Znf_C2H2"/>
</dbReference>
<protein>
    <recommendedName>
        <fullName evidence="6">C3H1-type domain-containing protein</fullName>
    </recommendedName>
</protein>
<dbReference type="PANTHER" id="PTHR16465">
    <property type="entry name" value="NUCLEASE-RELATED"/>
    <property type="match status" value="1"/>
</dbReference>
<evidence type="ECO:0000256" key="2">
    <source>
        <dbReference type="ARBA" id="ARBA00022771"/>
    </source>
</evidence>
<feature type="zinc finger region" description="C3H1-type" evidence="4">
    <location>
        <begin position="51"/>
        <end position="79"/>
    </location>
</feature>
<dbReference type="Gene3D" id="3.30.160.60">
    <property type="entry name" value="Classic Zinc Finger"/>
    <property type="match status" value="1"/>
</dbReference>
<dbReference type="SUPFAM" id="SSF90229">
    <property type="entry name" value="CCCH zinc finger"/>
    <property type="match status" value="1"/>
</dbReference>
<gene>
    <name evidence="7" type="ORF">pdam_00018379</name>
</gene>
<evidence type="ECO:0000259" key="6">
    <source>
        <dbReference type="PROSITE" id="PS50103"/>
    </source>
</evidence>
<dbReference type="EMBL" id="RCHS01002034">
    <property type="protein sequence ID" value="RMX49858.1"/>
    <property type="molecule type" value="Genomic_DNA"/>
</dbReference>
<name>A0A3M6U8R2_POCDA</name>
<evidence type="ECO:0000256" key="4">
    <source>
        <dbReference type="PROSITE-ProRule" id="PRU00723"/>
    </source>
</evidence>
<proteinExistence type="predicted"/>
<evidence type="ECO:0000256" key="5">
    <source>
        <dbReference type="SAM" id="MobiDB-lite"/>
    </source>
</evidence>
<evidence type="ECO:0000256" key="1">
    <source>
        <dbReference type="ARBA" id="ARBA00022723"/>
    </source>
</evidence>
<dbReference type="InterPro" id="IPR013085">
    <property type="entry name" value="U1-CZ_Znf_C2H2"/>
</dbReference>
<dbReference type="STRING" id="46731.A0A3M6U8R2"/>
<feature type="region of interest" description="Disordered" evidence="5">
    <location>
        <begin position="87"/>
        <end position="106"/>
    </location>
</feature>
<dbReference type="Proteomes" id="UP000275408">
    <property type="component" value="Unassembled WGS sequence"/>
</dbReference>
<dbReference type="Pfam" id="PF06220">
    <property type="entry name" value="zf-U1"/>
    <property type="match status" value="1"/>
</dbReference>
<dbReference type="SUPFAM" id="SSF57667">
    <property type="entry name" value="beta-beta-alpha zinc fingers"/>
    <property type="match status" value="1"/>
</dbReference>